<gene>
    <name evidence="3" type="primary">20209820</name>
    <name evidence="2" type="ORF">HELRODRAFT_184746</name>
</gene>
<proteinExistence type="predicted"/>
<feature type="coiled-coil region" evidence="1">
    <location>
        <begin position="56"/>
        <end position="90"/>
    </location>
</feature>
<sequence length="118" mass="14374">MNEKARDEMIRTEMEWIEISEEQRRKEELIKKASKDKRYAMEGDRKADMLQQLGSKQKHRNNLNAYEIQLESEKQEERKIEEAKKKHNLTLQFRKSVQQLKKHRIEDARINKKLHSIE</sequence>
<keyword evidence="1" id="KW-0175">Coiled coil</keyword>
<evidence type="ECO:0000256" key="1">
    <source>
        <dbReference type="SAM" id="Coils"/>
    </source>
</evidence>
<name>T1FLX1_HELRO</name>
<evidence type="ECO:0000313" key="2">
    <source>
        <dbReference type="EMBL" id="ESO00746.1"/>
    </source>
</evidence>
<dbReference type="EnsemblMetazoa" id="HelroT184746">
    <property type="protein sequence ID" value="HelroP184746"/>
    <property type="gene ID" value="HelroG184746"/>
</dbReference>
<dbReference type="Proteomes" id="UP000015101">
    <property type="component" value="Unassembled WGS sequence"/>
</dbReference>
<dbReference type="EMBL" id="AMQM01011819">
    <property type="status" value="NOT_ANNOTATED_CDS"/>
    <property type="molecule type" value="Genomic_DNA"/>
</dbReference>
<evidence type="ECO:0000313" key="4">
    <source>
        <dbReference type="Proteomes" id="UP000015101"/>
    </source>
</evidence>
<dbReference type="RefSeq" id="XP_009021156.1">
    <property type="nucleotide sequence ID" value="XM_009022908.1"/>
</dbReference>
<protein>
    <submittedName>
        <fullName evidence="2 3">Uncharacterized protein</fullName>
    </submittedName>
</protein>
<reference evidence="2 4" key="2">
    <citation type="journal article" date="2013" name="Nature">
        <title>Insights into bilaterian evolution from three spiralian genomes.</title>
        <authorList>
            <person name="Simakov O."/>
            <person name="Marletaz F."/>
            <person name="Cho S.J."/>
            <person name="Edsinger-Gonzales E."/>
            <person name="Havlak P."/>
            <person name="Hellsten U."/>
            <person name="Kuo D.H."/>
            <person name="Larsson T."/>
            <person name="Lv J."/>
            <person name="Arendt D."/>
            <person name="Savage R."/>
            <person name="Osoegawa K."/>
            <person name="de Jong P."/>
            <person name="Grimwood J."/>
            <person name="Chapman J.A."/>
            <person name="Shapiro H."/>
            <person name="Aerts A."/>
            <person name="Otillar R.P."/>
            <person name="Terry A.Y."/>
            <person name="Boore J.L."/>
            <person name="Grigoriev I.V."/>
            <person name="Lindberg D.R."/>
            <person name="Seaver E.C."/>
            <person name="Weisblat D.A."/>
            <person name="Putnam N.H."/>
            <person name="Rokhsar D.S."/>
        </authorList>
    </citation>
    <scope>NUCLEOTIDE SEQUENCE</scope>
</reference>
<dbReference type="EMBL" id="KB096869">
    <property type="protein sequence ID" value="ESO00746.1"/>
    <property type="molecule type" value="Genomic_DNA"/>
</dbReference>
<dbReference type="AlphaFoldDB" id="T1FLX1"/>
<dbReference type="HOGENOM" id="CLU_2075693_0_0_1"/>
<dbReference type="CTD" id="20209820"/>
<evidence type="ECO:0000313" key="3">
    <source>
        <dbReference type="EnsemblMetazoa" id="HelroP184746"/>
    </source>
</evidence>
<dbReference type="InParanoid" id="T1FLX1"/>
<reference evidence="3" key="3">
    <citation type="submission" date="2015-06" db="UniProtKB">
        <authorList>
            <consortium name="EnsemblMetazoa"/>
        </authorList>
    </citation>
    <scope>IDENTIFICATION</scope>
</reference>
<organism evidence="3 4">
    <name type="scientific">Helobdella robusta</name>
    <name type="common">Californian leech</name>
    <dbReference type="NCBI Taxonomy" id="6412"/>
    <lineage>
        <taxon>Eukaryota</taxon>
        <taxon>Metazoa</taxon>
        <taxon>Spiralia</taxon>
        <taxon>Lophotrochozoa</taxon>
        <taxon>Annelida</taxon>
        <taxon>Clitellata</taxon>
        <taxon>Hirudinea</taxon>
        <taxon>Rhynchobdellida</taxon>
        <taxon>Glossiphoniidae</taxon>
        <taxon>Helobdella</taxon>
    </lineage>
</organism>
<keyword evidence="4" id="KW-1185">Reference proteome</keyword>
<dbReference type="KEGG" id="hro:HELRODRAFT_184746"/>
<dbReference type="GeneID" id="20209820"/>
<reference evidence="4" key="1">
    <citation type="submission" date="2012-12" db="EMBL/GenBank/DDBJ databases">
        <authorList>
            <person name="Hellsten U."/>
            <person name="Grimwood J."/>
            <person name="Chapman J.A."/>
            <person name="Shapiro H."/>
            <person name="Aerts A."/>
            <person name="Otillar R.P."/>
            <person name="Terry A.Y."/>
            <person name="Boore J.L."/>
            <person name="Simakov O."/>
            <person name="Marletaz F."/>
            <person name="Cho S.-J."/>
            <person name="Edsinger-Gonzales E."/>
            <person name="Havlak P."/>
            <person name="Kuo D.-H."/>
            <person name="Larsson T."/>
            <person name="Lv J."/>
            <person name="Arendt D."/>
            <person name="Savage R."/>
            <person name="Osoegawa K."/>
            <person name="de Jong P."/>
            <person name="Lindberg D.R."/>
            <person name="Seaver E.C."/>
            <person name="Weisblat D.A."/>
            <person name="Putnam N.H."/>
            <person name="Grigoriev I.V."/>
            <person name="Rokhsar D.S."/>
        </authorList>
    </citation>
    <scope>NUCLEOTIDE SEQUENCE</scope>
</reference>
<accession>T1FLX1</accession>